<sequence length="355" mass="37496">MQQEATYRSGDPGASFSADIPADAGRSSHADTTAGAATLQKSGAAVLQQTGTTAQQGGDSLQAPLSPADSLAADSLAARTADSLAAWPYDRYGTADSLPAEQQAVIWRDTTAEAVFGRESVLVPPRPLPQAVGQSLTDNAVFQGFVLLLAGTYATLLYRNIGDIRTLLGHVSRERAGGVRLSEDPGSSGFTRFLNLATAIGMLFLGIIAVKYGDSIMPPALSEALSHGAVLALSLIATLACAAIAALQRGFLQLVGAVTASQPFVSQLGLLRRTYFVLGIIVTSPALLLFALCPRGSGDVWFCVIAIELAITVILYLRETLHLFISKKISILHWILYLCAVEIFPISLVWLLVAR</sequence>
<evidence type="ECO:0000313" key="3">
    <source>
        <dbReference type="EMBL" id="DAF45416.1"/>
    </source>
</evidence>
<keyword evidence="2" id="KW-1133">Transmembrane helix</keyword>
<reference evidence="3" key="1">
    <citation type="journal article" date="2021" name="Proc. Natl. Acad. Sci. U.S.A.">
        <title>A Catalog of Tens of Thousands of Viruses from Human Metagenomes Reveals Hidden Associations with Chronic Diseases.</title>
        <authorList>
            <person name="Tisza M.J."/>
            <person name="Buck C.B."/>
        </authorList>
    </citation>
    <scope>NUCLEOTIDE SEQUENCE</scope>
    <source>
        <strain evidence="3">CtBLh2</strain>
    </source>
</reference>
<evidence type="ECO:0008006" key="4">
    <source>
        <dbReference type="Google" id="ProtNLM"/>
    </source>
</evidence>
<feature type="transmembrane region" description="Helical" evidence="2">
    <location>
        <begin position="193"/>
        <end position="212"/>
    </location>
</feature>
<proteinExistence type="predicted"/>
<feature type="transmembrane region" description="Helical" evidence="2">
    <location>
        <begin position="298"/>
        <end position="317"/>
    </location>
</feature>
<protein>
    <recommendedName>
        <fullName evidence="4">DUF4271 domain-containing protein</fullName>
    </recommendedName>
</protein>
<feature type="transmembrane region" description="Helical" evidence="2">
    <location>
        <begin position="224"/>
        <end position="247"/>
    </location>
</feature>
<dbReference type="InterPro" id="IPR025367">
    <property type="entry name" value="DUF4271"/>
</dbReference>
<keyword evidence="2" id="KW-0812">Transmembrane</keyword>
<name>A0A8S5S3C3_9CAUD</name>
<feature type="transmembrane region" description="Helical" evidence="2">
    <location>
        <begin position="140"/>
        <end position="158"/>
    </location>
</feature>
<dbReference type="EMBL" id="BK032514">
    <property type="protein sequence ID" value="DAF45416.1"/>
    <property type="molecule type" value="Genomic_DNA"/>
</dbReference>
<feature type="transmembrane region" description="Helical" evidence="2">
    <location>
        <begin position="329"/>
        <end position="353"/>
    </location>
</feature>
<evidence type="ECO:0000256" key="1">
    <source>
        <dbReference type="SAM" id="MobiDB-lite"/>
    </source>
</evidence>
<evidence type="ECO:0000256" key="2">
    <source>
        <dbReference type="SAM" id="Phobius"/>
    </source>
</evidence>
<accession>A0A8S5S3C3</accession>
<dbReference type="Pfam" id="PF14093">
    <property type="entry name" value="DUF4271"/>
    <property type="match status" value="1"/>
</dbReference>
<organism evidence="3">
    <name type="scientific">Siphoviridae sp. ctBLh2</name>
    <dbReference type="NCBI Taxonomy" id="2827803"/>
    <lineage>
        <taxon>Viruses</taxon>
        <taxon>Duplodnaviria</taxon>
        <taxon>Heunggongvirae</taxon>
        <taxon>Uroviricota</taxon>
        <taxon>Caudoviricetes</taxon>
    </lineage>
</organism>
<feature type="region of interest" description="Disordered" evidence="1">
    <location>
        <begin position="1"/>
        <end position="37"/>
    </location>
</feature>
<keyword evidence="2" id="KW-0472">Membrane</keyword>
<feature type="transmembrane region" description="Helical" evidence="2">
    <location>
        <begin position="274"/>
        <end position="292"/>
    </location>
</feature>